<reference evidence="7" key="1">
    <citation type="journal article" date="2019" name="Int. J. Syst. Evol. Microbiol.">
        <title>The Global Catalogue of Microorganisms (GCM) 10K type strain sequencing project: providing services to taxonomists for standard genome sequencing and annotation.</title>
        <authorList>
            <consortium name="The Broad Institute Genomics Platform"/>
            <consortium name="The Broad Institute Genome Sequencing Center for Infectious Disease"/>
            <person name="Wu L."/>
            <person name="Ma J."/>
        </authorList>
    </citation>
    <scope>NUCLEOTIDE SEQUENCE [LARGE SCALE GENOMIC DNA]</scope>
    <source>
        <strain evidence="7">CGMCC 1.8860</strain>
    </source>
</reference>
<dbReference type="PANTHER" id="PTHR30085:SF2">
    <property type="entry name" value="GLUTAMATE_ASPARTATE IMPORT SOLUTE-BINDING PROTEIN"/>
    <property type="match status" value="1"/>
</dbReference>
<evidence type="ECO:0000256" key="3">
    <source>
        <dbReference type="ARBA" id="ARBA00022729"/>
    </source>
</evidence>
<organism evidence="6 7">
    <name type="scientific">Silvimonas amylolytica</name>
    <dbReference type="NCBI Taxonomy" id="449663"/>
    <lineage>
        <taxon>Bacteria</taxon>
        <taxon>Pseudomonadati</taxon>
        <taxon>Pseudomonadota</taxon>
        <taxon>Betaproteobacteria</taxon>
        <taxon>Neisseriales</taxon>
        <taxon>Chitinibacteraceae</taxon>
        <taxon>Silvimonas</taxon>
    </lineage>
</organism>
<accession>A0ABQ2PNA8</accession>
<dbReference type="SMART" id="SM00062">
    <property type="entry name" value="PBPb"/>
    <property type="match status" value="1"/>
</dbReference>
<evidence type="ECO:0000256" key="1">
    <source>
        <dbReference type="ARBA" id="ARBA00010333"/>
    </source>
</evidence>
<gene>
    <name evidence="6" type="ORF">GCM10010971_29130</name>
</gene>
<keyword evidence="3 4" id="KW-0732">Signal</keyword>
<evidence type="ECO:0000313" key="7">
    <source>
        <dbReference type="Proteomes" id="UP000621859"/>
    </source>
</evidence>
<proteinExistence type="inferred from homology"/>
<dbReference type="Pfam" id="PF00497">
    <property type="entry name" value="SBP_bac_3"/>
    <property type="match status" value="1"/>
</dbReference>
<sequence>MHMPLKSSLFVVIAALALPAVAGTLDQIASNGEVRIGYRQSSMPLSWSDNEKPTGFMVSLCEKIVTEQIGPAVHNKNLRIQYVPVTAQNRFDLLASGKIDMECGSTTVTRARLQQADFSLVTYITESRLVSLKSSGAQSLSTISGKTLAVQTGSSQAALIARVASGVKVLPVPDAAHGIAAVSQGKAHAYVDGEILSQSAIRKAGLPDDRFVYGAPISVEPFAIMTRKGDADFGQLIDAGLRKIFAKPNESLALLKGYSDQMGADINLMTREAMRNPAKGRECSVLEAASC</sequence>
<keyword evidence="7" id="KW-1185">Reference proteome</keyword>
<dbReference type="Gene3D" id="3.40.190.10">
    <property type="entry name" value="Periplasmic binding protein-like II"/>
    <property type="match status" value="2"/>
</dbReference>
<dbReference type="EMBL" id="BMLY01000005">
    <property type="protein sequence ID" value="GGP27094.1"/>
    <property type="molecule type" value="Genomic_DNA"/>
</dbReference>
<evidence type="ECO:0000256" key="2">
    <source>
        <dbReference type="ARBA" id="ARBA00022448"/>
    </source>
</evidence>
<feature type="domain" description="Solute-binding protein family 3/N-terminal" evidence="5">
    <location>
        <begin position="33"/>
        <end position="262"/>
    </location>
</feature>
<evidence type="ECO:0000259" key="5">
    <source>
        <dbReference type="SMART" id="SM00062"/>
    </source>
</evidence>
<evidence type="ECO:0000313" key="6">
    <source>
        <dbReference type="EMBL" id="GGP27094.1"/>
    </source>
</evidence>
<comment type="similarity">
    <text evidence="1">Belongs to the bacterial solute-binding protein 3 family.</text>
</comment>
<evidence type="ECO:0000256" key="4">
    <source>
        <dbReference type="SAM" id="SignalP"/>
    </source>
</evidence>
<comment type="caution">
    <text evidence="6">The sequence shown here is derived from an EMBL/GenBank/DDBJ whole genome shotgun (WGS) entry which is preliminary data.</text>
</comment>
<protein>
    <submittedName>
        <fullName evidence="6">Amino acid ABC transporter substrate-binding protein</fullName>
    </submittedName>
</protein>
<dbReference type="InterPro" id="IPR001638">
    <property type="entry name" value="Solute-binding_3/MltF_N"/>
</dbReference>
<dbReference type="InterPro" id="IPR051455">
    <property type="entry name" value="Bact_solute-bind_prot3"/>
</dbReference>
<keyword evidence="2" id="KW-0813">Transport</keyword>
<feature type="chain" id="PRO_5046849446" evidence="4">
    <location>
        <begin position="23"/>
        <end position="291"/>
    </location>
</feature>
<feature type="signal peptide" evidence="4">
    <location>
        <begin position="1"/>
        <end position="22"/>
    </location>
</feature>
<name>A0ABQ2PNA8_9NEIS</name>
<dbReference type="SUPFAM" id="SSF53850">
    <property type="entry name" value="Periplasmic binding protein-like II"/>
    <property type="match status" value="1"/>
</dbReference>
<dbReference type="PANTHER" id="PTHR30085">
    <property type="entry name" value="AMINO ACID ABC TRANSPORTER PERMEASE"/>
    <property type="match status" value="1"/>
</dbReference>
<dbReference type="Proteomes" id="UP000621859">
    <property type="component" value="Unassembled WGS sequence"/>
</dbReference>